<dbReference type="Gene3D" id="2.60.40.2310">
    <property type="match status" value="1"/>
</dbReference>
<evidence type="ECO:0000313" key="3">
    <source>
        <dbReference type="EMBL" id="KAI9174772.1"/>
    </source>
</evidence>
<protein>
    <recommendedName>
        <fullName evidence="1">Subtilisin-like protease fibronectin type-III domain-containing protein</fullName>
    </recommendedName>
</protein>
<accession>A0AAD5IUE8</accession>
<dbReference type="Proteomes" id="UP001064489">
    <property type="component" value="Chromosome 8"/>
</dbReference>
<dbReference type="AlphaFoldDB" id="A0AAD5IUE8"/>
<name>A0AAD5IUE8_ACENE</name>
<organism evidence="2 4">
    <name type="scientific">Acer negundo</name>
    <name type="common">Box elder</name>
    <dbReference type="NCBI Taxonomy" id="4023"/>
    <lineage>
        <taxon>Eukaryota</taxon>
        <taxon>Viridiplantae</taxon>
        <taxon>Streptophyta</taxon>
        <taxon>Embryophyta</taxon>
        <taxon>Tracheophyta</taxon>
        <taxon>Spermatophyta</taxon>
        <taxon>Magnoliopsida</taxon>
        <taxon>eudicotyledons</taxon>
        <taxon>Gunneridae</taxon>
        <taxon>Pentapetalae</taxon>
        <taxon>rosids</taxon>
        <taxon>malvids</taxon>
        <taxon>Sapindales</taxon>
        <taxon>Sapindaceae</taxon>
        <taxon>Hippocastanoideae</taxon>
        <taxon>Acereae</taxon>
        <taxon>Acer</taxon>
    </lineage>
</organism>
<evidence type="ECO:0000259" key="1">
    <source>
        <dbReference type="Pfam" id="PF17766"/>
    </source>
</evidence>
<dbReference type="EMBL" id="JAJSOW010000103">
    <property type="protein sequence ID" value="KAI9173483.1"/>
    <property type="molecule type" value="Genomic_DNA"/>
</dbReference>
<dbReference type="EMBL" id="JAJSOW010000103">
    <property type="protein sequence ID" value="KAI9174772.1"/>
    <property type="molecule type" value="Genomic_DNA"/>
</dbReference>
<reference evidence="2" key="2">
    <citation type="submission" date="2023-02" db="EMBL/GenBank/DDBJ databases">
        <authorList>
            <person name="Swenson N.G."/>
            <person name="Wegrzyn J.L."/>
            <person name="Mcevoy S.L."/>
        </authorList>
    </citation>
    <scope>NUCLEOTIDE SEQUENCE</scope>
    <source>
        <strain evidence="2">91603</strain>
        <tissue evidence="2">Leaf</tissue>
    </source>
</reference>
<gene>
    <name evidence="2" type="ORF">LWI28_001974</name>
    <name evidence="3" type="ORF">LWI28_022510</name>
</gene>
<keyword evidence="4" id="KW-1185">Reference proteome</keyword>
<comment type="caution">
    <text evidence="2">The sequence shown here is derived from an EMBL/GenBank/DDBJ whole genome shotgun (WGS) entry which is preliminary data.</text>
</comment>
<reference evidence="2" key="1">
    <citation type="journal article" date="2022" name="Plant J.">
        <title>Strategies of tolerance reflected in two North American maple genomes.</title>
        <authorList>
            <person name="McEvoy S.L."/>
            <person name="Sezen U.U."/>
            <person name="Trouern-Trend A."/>
            <person name="McMahon S.M."/>
            <person name="Schaberg P.G."/>
            <person name="Yang J."/>
            <person name="Wegrzyn J.L."/>
            <person name="Swenson N.G."/>
        </authorList>
    </citation>
    <scope>NUCLEOTIDE SEQUENCE</scope>
    <source>
        <strain evidence="2">91603</strain>
    </source>
</reference>
<feature type="domain" description="Subtilisin-like protease fibronectin type-III" evidence="1">
    <location>
        <begin position="5"/>
        <end position="107"/>
    </location>
</feature>
<proteinExistence type="predicted"/>
<dbReference type="Pfam" id="PF17766">
    <property type="entry name" value="fn3_6"/>
    <property type="match status" value="1"/>
</dbReference>
<evidence type="ECO:0000313" key="4">
    <source>
        <dbReference type="Proteomes" id="UP001064489"/>
    </source>
</evidence>
<sequence length="135" mass="14665">MDPGNLNYPPFSVVFGSNTDVVTYKRVVKNVGGSADAVYQVKVTAPPNVEINVSPNKLVFSARNTTLFYEVTFSSAGGLEGSVGVKSHEFRSIEWSNGDHLVRSPIAARWLQGSMDTPLYESAIGVLIRLLLCTK</sequence>
<dbReference type="InterPro" id="IPR041469">
    <property type="entry name" value="Subtilisin-like_FN3"/>
</dbReference>
<evidence type="ECO:0000313" key="2">
    <source>
        <dbReference type="EMBL" id="KAI9173483.1"/>
    </source>
</evidence>